<reference evidence="2 3" key="1">
    <citation type="submission" date="2019-06" db="EMBL/GenBank/DDBJ databases">
        <title>Genome Sequence of the Brown Rot Fungal Pathogen Monilinia fructicola.</title>
        <authorList>
            <person name="De Miccolis Angelini R.M."/>
            <person name="Landi L."/>
            <person name="Abate D."/>
            <person name="Pollastro S."/>
            <person name="Romanazzi G."/>
            <person name="Faretra F."/>
        </authorList>
    </citation>
    <scope>NUCLEOTIDE SEQUENCE [LARGE SCALE GENOMIC DNA]</scope>
    <source>
        <strain evidence="2 3">Mfrc123</strain>
    </source>
</reference>
<gene>
    <name evidence="2" type="ORF">EYC84_004507</name>
</gene>
<accession>A0A5M9K8Y4</accession>
<organism evidence="2 3">
    <name type="scientific">Monilinia fructicola</name>
    <name type="common">Brown rot fungus</name>
    <name type="synonym">Ciboria fructicola</name>
    <dbReference type="NCBI Taxonomy" id="38448"/>
    <lineage>
        <taxon>Eukaryota</taxon>
        <taxon>Fungi</taxon>
        <taxon>Dikarya</taxon>
        <taxon>Ascomycota</taxon>
        <taxon>Pezizomycotina</taxon>
        <taxon>Leotiomycetes</taxon>
        <taxon>Helotiales</taxon>
        <taxon>Sclerotiniaceae</taxon>
        <taxon>Monilinia</taxon>
    </lineage>
</organism>
<name>A0A5M9K8Y4_MONFR</name>
<feature type="compositionally biased region" description="Basic residues" evidence="1">
    <location>
        <begin position="51"/>
        <end position="63"/>
    </location>
</feature>
<sequence length="87" mass="9983">MIHRGERCGGQSQEVRWQQIIFGTPGRPDKRSTPAVSAATAPNFDTLPRQRDRRTHYTSRRPGSRNNHIDEQANLQVREEIRSSDSI</sequence>
<feature type="compositionally biased region" description="Basic and acidic residues" evidence="1">
    <location>
        <begin position="67"/>
        <end position="87"/>
    </location>
</feature>
<comment type="caution">
    <text evidence="2">The sequence shown here is derived from an EMBL/GenBank/DDBJ whole genome shotgun (WGS) entry which is preliminary data.</text>
</comment>
<keyword evidence="3" id="KW-1185">Reference proteome</keyword>
<dbReference type="Proteomes" id="UP000322873">
    <property type="component" value="Unassembled WGS sequence"/>
</dbReference>
<dbReference type="AlphaFoldDB" id="A0A5M9K8Y4"/>
<feature type="region of interest" description="Disordered" evidence="1">
    <location>
        <begin position="23"/>
        <end position="87"/>
    </location>
</feature>
<proteinExistence type="predicted"/>
<evidence type="ECO:0000313" key="3">
    <source>
        <dbReference type="Proteomes" id="UP000322873"/>
    </source>
</evidence>
<protein>
    <submittedName>
        <fullName evidence="2">Uncharacterized protein</fullName>
    </submittedName>
</protein>
<evidence type="ECO:0000256" key="1">
    <source>
        <dbReference type="SAM" id="MobiDB-lite"/>
    </source>
</evidence>
<dbReference type="EMBL" id="VICG01000002">
    <property type="protein sequence ID" value="KAA8575335.1"/>
    <property type="molecule type" value="Genomic_DNA"/>
</dbReference>
<evidence type="ECO:0000313" key="2">
    <source>
        <dbReference type="EMBL" id="KAA8575335.1"/>
    </source>
</evidence>